<dbReference type="SUPFAM" id="SSF51658">
    <property type="entry name" value="Xylose isomerase-like"/>
    <property type="match status" value="1"/>
</dbReference>
<proteinExistence type="predicted"/>
<dbReference type="PANTHER" id="PTHR12110">
    <property type="entry name" value="HYDROXYPYRUVATE ISOMERASE"/>
    <property type="match status" value="1"/>
</dbReference>
<evidence type="ECO:0000313" key="2">
    <source>
        <dbReference type="EMBL" id="HHI49125.1"/>
    </source>
</evidence>
<accession>A0A7J3UZ47</accession>
<reference evidence="2" key="1">
    <citation type="journal article" date="2020" name="mSystems">
        <title>Genome- and Community-Level Interaction Insights into Carbon Utilization and Element Cycling Functions of Hydrothermarchaeota in Hydrothermal Sediment.</title>
        <authorList>
            <person name="Zhou Z."/>
            <person name="Liu Y."/>
            <person name="Xu W."/>
            <person name="Pan J."/>
            <person name="Luo Z.H."/>
            <person name="Li M."/>
        </authorList>
    </citation>
    <scope>NUCLEOTIDE SEQUENCE [LARGE SCALE GENOMIC DNA]</scope>
    <source>
        <strain evidence="2">SpSt-1038</strain>
    </source>
</reference>
<name>A0A7J3UZ47_9CREN</name>
<sequence length="256" mass="28396">MPIGISTLCTFGETFTKIGFYRESTPPVIEVIDDWADRLDGSRIRLLLDLTSVWDVLYTIHAPIIDLNIASANERLKRLSALLVKESIDHAHALGAPLVVVHPGSFPPDGRGNPEAHWRLNSESLSEICEHAAKEGVEVCIENMPAGTRLFFQTPQDFLRALEEGLDFEIALDVGHANTKGLLNEFLAQLRGRIRHLHLHDNKGDRDAHLPVGRGTIDWKLLKREIDIHSLTAVVEANTIPEALESIAAARQVFSS</sequence>
<feature type="domain" description="Xylose isomerase-like TIM barrel" evidence="1">
    <location>
        <begin position="55"/>
        <end position="227"/>
    </location>
</feature>
<dbReference type="Gene3D" id="3.20.20.150">
    <property type="entry name" value="Divalent-metal-dependent TIM barrel enzymes"/>
    <property type="match status" value="1"/>
</dbReference>
<comment type="caution">
    <text evidence="2">The sequence shown here is derived from an EMBL/GenBank/DDBJ whole genome shotgun (WGS) entry which is preliminary data.</text>
</comment>
<protein>
    <submittedName>
        <fullName evidence="2">Sugar phosphate isomerase/epimerase</fullName>
    </submittedName>
</protein>
<dbReference type="GO" id="GO:0016853">
    <property type="term" value="F:isomerase activity"/>
    <property type="evidence" value="ECO:0007669"/>
    <property type="project" value="UniProtKB-KW"/>
</dbReference>
<dbReference type="PANTHER" id="PTHR12110:SF21">
    <property type="entry name" value="XYLOSE ISOMERASE-LIKE TIM BARREL DOMAIN-CONTAINING PROTEIN"/>
    <property type="match status" value="1"/>
</dbReference>
<organism evidence="2">
    <name type="scientific">Candidatus Methanosuratincola petrocarbonis</name>
    <name type="common">ex Vanwonterghem et al. 2016</name>
    <dbReference type="NCBI Taxonomy" id="1867261"/>
    <lineage>
        <taxon>Archaea</taxon>
        <taxon>Thermoproteota</taxon>
        <taxon>Methanosuratincolia</taxon>
        <taxon>Candidatus Methanomethylicales</taxon>
        <taxon>Candidatus Methanomethylicaceae</taxon>
        <taxon>Candidatus Methanosuratincola (ex Vanwonterghem et al. 2016)</taxon>
    </lineage>
</organism>
<keyword evidence="2" id="KW-0413">Isomerase</keyword>
<dbReference type="AlphaFoldDB" id="A0A7J3UZ47"/>
<evidence type="ECO:0000259" key="1">
    <source>
        <dbReference type="Pfam" id="PF01261"/>
    </source>
</evidence>
<dbReference type="InterPro" id="IPR013022">
    <property type="entry name" value="Xyl_isomerase-like_TIM-brl"/>
</dbReference>
<gene>
    <name evidence="2" type="ORF">ENL91_03025</name>
</gene>
<dbReference type="InterPro" id="IPR050312">
    <property type="entry name" value="IolE/XylAMocC-like"/>
</dbReference>
<dbReference type="EMBL" id="DRVT01000038">
    <property type="protein sequence ID" value="HHI49125.1"/>
    <property type="molecule type" value="Genomic_DNA"/>
</dbReference>
<dbReference type="InterPro" id="IPR036237">
    <property type="entry name" value="Xyl_isomerase-like_sf"/>
</dbReference>
<dbReference type="Pfam" id="PF01261">
    <property type="entry name" value="AP_endonuc_2"/>
    <property type="match status" value="1"/>
</dbReference>